<comment type="caution">
    <text evidence="1">The sequence shown here is derived from an EMBL/GenBank/DDBJ whole genome shotgun (WGS) entry which is preliminary data.</text>
</comment>
<dbReference type="EMBL" id="JBHTIS010002685">
    <property type="protein sequence ID" value="MFD1050213.1"/>
    <property type="molecule type" value="Genomic_DNA"/>
</dbReference>
<dbReference type="Gene3D" id="1.25.40.10">
    <property type="entry name" value="Tetratricopeptide repeat domain"/>
    <property type="match status" value="1"/>
</dbReference>
<feature type="non-terminal residue" evidence="1">
    <location>
        <position position="190"/>
    </location>
</feature>
<protein>
    <recommendedName>
        <fullName evidence="3">Tetratricopeptide repeat protein</fullName>
    </recommendedName>
</protein>
<dbReference type="InterPro" id="IPR011990">
    <property type="entry name" value="TPR-like_helical_dom_sf"/>
</dbReference>
<accession>A0ABW3MHI6</accession>
<organism evidence="1 2">
    <name type="scientific">Kibdelosporangium lantanae</name>
    <dbReference type="NCBI Taxonomy" id="1497396"/>
    <lineage>
        <taxon>Bacteria</taxon>
        <taxon>Bacillati</taxon>
        <taxon>Actinomycetota</taxon>
        <taxon>Actinomycetes</taxon>
        <taxon>Pseudonocardiales</taxon>
        <taxon>Pseudonocardiaceae</taxon>
        <taxon>Kibdelosporangium</taxon>
    </lineage>
</organism>
<dbReference type="Proteomes" id="UP001597045">
    <property type="component" value="Unassembled WGS sequence"/>
</dbReference>
<gene>
    <name evidence="1" type="ORF">ACFQ1S_34175</name>
</gene>
<keyword evidence="2" id="KW-1185">Reference proteome</keyword>
<name>A0ABW3MHI6_9PSEU</name>
<reference evidence="2" key="1">
    <citation type="journal article" date="2019" name="Int. J. Syst. Evol. Microbiol.">
        <title>The Global Catalogue of Microorganisms (GCM) 10K type strain sequencing project: providing services to taxonomists for standard genome sequencing and annotation.</title>
        <authorList>
            <consortium name="The Broad Institute Genomics Platform"/>
            <consortium name="The Broad Institute Genome Sequencing Center for Infectious Disease"/>
            <person name="Wu L."/>
            <person name="Ma J."/>
        </authorList>
    </citation>
    <scope>NUCLEOTIDE SEQUENCE [LARGE SCALE GENOMIC DNA]</scope>
    <source>
        <strain evidence="2">JCM 31486</strain>
    </source>
</reference>
<evidence type="ECO:0000313" key="2">
    <source>
        <dbReference type="Proteomes" id="UP001597045"/>
    </source>
</evidence>
<evidence type="ECO:0008006" key="3">
    <source>
        <dbReference type="Google" id="ProtNLM"/>
    </source>
</evidence>
<proteinExistence type="predicted"/>
<sequence>MASHDVQTVADPGRRGELGGSLARVLADGGHLEKAQEMVTRIHDPLHRPGAGFHVAMTLWFSHDDLEGAEREARRIDDPHLRALALATLSGAHALAGHDVRARELVAEVEAAIDSVDLPDKRLGVIARLVPAVTVIDGVAAAEDLISGRLRDKFVVEGMGHLARTLAHTDMDHALAVAWSMDEDRDAVIG</sequence>
<evidence type="ECO:0000313" key="1">
    <source>
        <dbReference type="EMBL" id="MFD1050213.1"/>
    </source>
</evidence>